<dbReference type="InterPro" id="IPR020846">
    <property type="entry name" value="MFS_dom"/>
</dbReference>
<feature type="transmembrane region" description="Helical" evidence="4">
    <location>
        <begin position="324"/>
        <end position="346"/>
    </location>
</feature>
<feature type="transmembrane region" description="Helical" evidence="4">
    <location>
        <begin position="114"/>
        <end position="133"/>
    </location>
</feature>
<dbReference type="Pfam" id="PF07690">
    <property type="entry name" value="MFS_1"/>
    <property type="match status" value="1"/>
</dbReference>
<dbReference type="KEGG" id="dti:Desti_5196"/>
<dbReference type="OrthoDB" id="146345at2"/>
<keyword evidence="3 4" id="KW-0472">Membrane</keyword>
<feature type="transmembrane region" description="Helical" evidence="4">
    <location>
        <begin position="56"/>
        <end position="76"/>
    </location>
</feature>
<dbReference type="PANTHER" id="PTHR11360:SF284">
    <property type="entry name" value="EG:103B4.3 PROTEIN-RELATED"/>
    <property type="match status" value="1"/>
</dbReference>
<evidence type="ECO:0000256" key="2">
    <source>
        <dbReference type="ARBA" id="ARBA00022989"/>
    </source>
</evidence>
<feature type="transmembrane region" description="Helical" evidence="4">
    <location>
        <begin position="240"/>
        <end position="262"/>
    </location>
</feature>
<dbReference type="Gene3D" id="1.20.1250.20">
    <property type="entry name" value="MFS general substrate transporter like domains"/>
    <property type="match status" value="2"/>
</dbReference>
<dbReference type="eggNOG" id="COG2271">
    <property type="taxonomic scope" value="Bacteria"/>
</dbReference>
<evidence type="ECO:0000313" key="6">
    <source>
        <dbReference type="EMBL" id="AFM27796.1"/>
    </source>
</evidence>
<dbReference type="GO" id="GO:0022857">
    <property type="term" value="F:transmembrane transporter activity"/>
    <property type="evidence" value="ECO:0007669"/>
    <property type="project" value="InterPro"/>
</dbReference>
<feature type="transmembrane region" description="Helical" evidence="4">
    <location>
        <begin position="145"/>
        <end position="170"/>
    </location>
</feature>
<dbReference type="AlphaFoldDB" id="I4CE05"/>
<dbReference type="PANTHER" id="PTHR11360">
    <property type="entry name" value="MONOCARBOXYLATE TRANSPORTER"/>
    <property type="match status" value="1"/>
</dbReference>
<feature type="transmembrane region" description="Helical" evidence="4">
    <location>
        <begin position="358"/>
        <end position="382"/>
    </location>
</feature>
<evidence type="ECO:0000259" key="5">
    <source>
        <dbReference type="PROSITE" id="PS50850"/>
    </source>
</evidence>
<evidence type="ECO:0000256" key="3">
    <source>
        <dbReference type="ARBA" id="ARBA00023136"/>
    </source>
</evidence>
<feature type="transmembrane region" description="Helical" evidence="4">
    <location>
        <begin position="300"/>
        <end position="318"/>
    </location>
</feature>
<feature type="transmembrane region" description="Helical" evidence="4">
    <location>
        <begin position="176"/>
        <end position="196"/>
    </location>
</feature>
<dbReference type="Proteomes" id="UP000006055">
    <property type="component" value="Chromosome"/>
</dbReference>
<reference evidence="7" key="1">
    <citation type="submission" date="2012-06" db="EMBL/GenBank/DDBJ databases">
        <title>Complete sequence of chromosome of Desulfomonile tiedjei DSM 6799.</title>
        <authorList>
            <person name="Lucas S."/>
            <person name="Copeland A."/>
            <person name="Lapidus A."/>
            <person name="Glavina del Rio T."/>
            <person name="Dalin E."/>
            <person name="Tice H."/>
            <person name="Bruce D."/>
            <person name="Goodwin L."/>
            <person name="Pitluck S."/>
            <person name="Peters L."/>
            <person name="Ovchinnikova G."/>
            <person name="Zeytun A."/>
            <person name="Lu M."/>
            <person name="Kyrpides N."/>
            <person name="Mavromatis K."/>
            <person name="Ivanova N."/>
            <person name="Brettin T."/>
            <person name="Detter J.C."/>
            <person name="Han C."/>
            <person name="Larimer F."/>
            <person name="Land M."/>
            <person name="Hauser L."/>
            <person name="Markowitz V."/>
            <person name="Cheng J.-F."/>
            <person name="Hugenholtz P."/>
            <person name="Woyke T."/>
            <person name="Wu D."/>
            <person name="Spring S."/>
            <person name="Schroeder M."/>
            <person name="Brambilla E."/>
            <person name="Klenk H.-P."/>
            <person name="Eisen J.A."/>
        </authorList>
    </citation>
    <scope>NUCLEOTIDE SEQUENCE [LARGE SCALE GENOMIC DNA]</scope>
    <source>
        <strain evidence="7">ATCC 49306 / DSM 6799 / DCB-1</strain>
    </source>
</reference>
<name>I4CE05_DESTA</name>
<feature type="transmembrane region" description="Helical" evidence="4">
    <location>
        <begin position="388"/>
        <end position="409"/>
    </location>
</feature>
<accession>I4CE05</accession>
<feature type="domain" description="Major facilitator superfamily (MFS) profile" evidence="5">
    <location>
        <begin position="21"/>
        <end position="414"/>
    </location>
</feature>
<dbReference type="EMBL" id="CP003360">
    <property type="protein sequence ID" value="AFM27796.1"/>
    <property type="molecule type" value="Genomic_DNA"/>
</dbReference>
<evidence type="ECO:0000256" key="4">
    <source>
        <dbReference type="SAM" id="Phobius"/>
    </source>
</evidence>
<dbReference type="InterPro" id="IPR011701">
    <property type="entry name" value="MFS"/>
</dbReference>
<sequence>MTTEGSVVASHAKDRLFYGYIIVAAGFCIWMASWGADQCFGIFYKSIMLEFGWTRAETVLAFSLSFIVQAVLAIYMGWLTDRLGPRIVVTVFGSCLGISYLLLSRMTSLWQFNIYYSILGAIGLGGTIVPVMATVARWFDRRRGLMVAIVQTGVGIGGSIFAPLSGWLIVKYGWRSAYDALAVIVLTVIIVSGLLLKRDPQSVGQLPDGFSLVMPAPNETKAIVNSAGLSLRQALRTHQFWIVVGIFFCFGYSRSAFLPHIANHVQDLGFTITDGAHVMAVLTASSIAGRFWLGWVDNKHAFMISFAVTAASLVWALITRDMRGLYLFVVLFGLGWGAQAVLRLTVASEIFGLLSIGLLLGVFGFSEAIASALGACLSGLIFDLTGSYQLAFLIGIPVSVAGILLSFALKPVSLEDSKHATKRIWISN</sequence>
<protein>
    <submittedName>
        <fullName evidence="6">Sugar phosphate permease</fullName>
    </submittedName>
</protein>
<feature type="transmembrane region" description="Helical" evidence="4">
    <location>
        <begin position="83"/>
        <end position="102"/>
    </location>
</feature>
<proteinExistence type="predicted"/>
<evidence type="ECO:0000256" key="1">
    <source>
        <dbReference type="ARBA" id="ARBA00022692"/>
    </source>
</evidence>
<keyword evidence="7" id="KW-1185">Reference proteome</keyword>
<dbReference type="STRING" id="706587.Desti_5196"/>
<dbReference type="InterPro" id="IPR036259">
    <property type="entry name" value="MFS_trans_sf"/>
</dbReference>
<keyword evidence="1 4" id="KW-0812">Transmembrane</keyword>
<dbReference type="PROSITE" id="PS50850">
    <property type="entry name" value="MFS"/>
    <property type="match status" value="1"/>
</dbReference>
<evidence type="ECO:0000313" key="7">
    <source>
        <dbReference type="Proteomes" id="UP000006055"/>
    </source>
</evidence>
<feature type="transmembrane region" description="Helical" evidence="4">
    <location>
        <begin position="16"/>
        <end position="36"/>
    </location>
</feature>
<dbReference type="SUPFAM" id="SSF103473">
    <property type="entry name" value="MFS general substrate transporter"/>
    <property type="match status" value="1"/>
</dbReference>
<dbReference type="CDD" id="cd17355">
    <property type="entry name" value="MFS_YcxA_like"/>
    <property type="match status" value="1"/>
</dbReference>
<keyword evidence="2 4" id="KW-1133">Transmembrane helix</keyword>
<organism evidence="6 7">
    <name type="scientific">Desulfomonile tiedjei (strain ATCC 49306 / DSM 6799 / DCB-1)</name>
    <dbReference type="NCBI Taxonomy" id="706587"/>
    <lineage>
        <taxon>Bacteria</taxon>
        <taxon>Pseudomonadati</taxon>
        <taxon>Thermodesulfobacteriota</taxon>
        <taxon>Desulfomonilia</taxon>
        <taxon>Desulfomonilales</taxon>
        <taxon>Desulfomonilaceae</taxon>
        <taxon>Desulfomonile</taxon>
    </lineage>
</organism>
<gene>
    <name evidence="6" type="ordered locus">Desti_5196</name>
</gene>
<dbReference type="HOGENOM" id="CLU_001265_59_9_7"/>
<dbReference type="InterPro" id="IPR050327">
    <property type="entry name" value="Proton-linked_MCT"/>
</dbReference>
<feature type="transmembrane region" description="Helical" evidence="4">
    <location>
        <begin position="268"/>
        <end position="293"/>
    </location>
</feature>
<dbReference type="RefSeq" id="WP_014812897.1">
    <property type="nucleotide sequence ID" value="NC_018025.1"/>
</dbReference>